<proteinExistence type="predicted"/>
<name>A0A6N2VVT9_ANAHA</name>
<accession>A0A6N2VVT9</accession>
<sequence length="776" mass="90856">MSRRLKKIGTAIFDIVGFINFRLQETKGNCWIDQLYDKDYWGKNNQSKEINNEIKEYLNKGYSMGCAGRYTHEPLVDVNGEIVKIQNYLDQMKLPWNLLYQDDILAVLHYGSFCFVTPKDYITSTLFKNLDDQSLISLKAGKGGTAQTTLPAIFQNENLCRNDLTSNIDTKKQEIQNKQDELKNLQKEKAAEIERMKQEIEAKYADTISLINKKKEELESKKAELEGQLFIYDTELYAIRCYWGETVTFVPLRKGKHANIEDPVVLYQKIRFLNEELGRYAAIYDFDGSKYSKHTFEELLKIRDDFMNMFAPGPKSVSLVKISKDGTIRCQSEIRNNMLSEYELLHGNTIAILIRDGENLYIGWTDDDKVQVKDENMFLKPETKEIASEDEENIRNSQKEEIAGRYFIFAILQGIVDQGKILKLPKIGSIMKSNPYVIYSMADGWLEDDRFGTLEDILKRTNHEVMKKGDTILTLMRITRDDNGYGYGRRGGVWNNNRGRGEANRTHDVSLKDFKFYKINKVDKTEYYDVFMRKYPLDIEFETIETPIRPNITNIGHVIKKSTCLWDEMELEKKEIRVLNNRLTGFTLDDEHDPTIKQVMERENAASDTEALKKFLPKNYRFETKDETYYDSRSDSMKGYHQSLDHVANSATEYQYFISERKKYTVNSTANMEIREGEYLDMTYLNSVLIRYVIRTKKVGNVYIGGTKIQFADIIPYLNKALEFLEEREKTEAALLRLHMDLYENWQVDVSRWRLEHHYHELTETRAKKFAKEFAR</sequence>
<dbReference type="EMBL" id="CACRSX010000061">
    <property type="protein sequence ID" value="VYT34505.1"/>
    <property type="molecule type" value="Genomic_DNA"/>
</dbReference>
<gene>
    <name evidence="2" type="ORF">AHLFYP4_02717</name>
</gene>
<reference evidence="2" key="1">
    <citation type="submission" date="2019-11" db="EMBL/GenBank/DDBJ databases">
        <authorList>
            <person name="Feng L."/>
        </authorList>
    </citation>
    <scope>NUCLEOTIDE SEQUENCE</scope>
    <source>
        <strain evidence="2">AhadrusLFYP4</strain>
    </source>
</reference>
<protein>
    <submittedName>
        <fullName evidence="2">Uncharacterized protein</fullName>
    </submittedName>
</protein>
<dbReference type="AlphaFoldDB" id="A0A6N2VVT9"/>
<feature type="coiled-coil region" evidence="1">
    <location>
        <begin position="161"/>
        <end position="235"/>
    </location>
</feature>
<evidence type="ECO:0000256" key="1">
    <source>
        <dbReference type="SAM" id="Coils"/>
    </source>
</evidence>
<organism evidence="2">
    <name type="scientific">Anaerostipes hadrus</name>
    <dbReference type="NCBI Taxonomy" id="649756"/>
    <lineage>
        <taxon>Bacteria</taxon>
        <taxon>Bacillati</taxon>
        <taxon>Bacillota</taxon>
        <taxon>Clostridia</taxon>
        <taxon>Lachnospirales</taxon>
        <taxon>Lachnospiraceae</taxon>
        <taxon>Anaerostipes</taxon>
    </lineage>
</organism>
<dbReference type="RefSeq" id="WP_156724310.1">
    <property type="nucleotide sequence ID" value="NZ_CACRSX010000061.1"/>
</dbReference>
<keyword evidence="1" id="KW-0175">Coiled coil</keyword>
<evidence type="ECO:0000313" key="2">
    <source>
        <dbReference type="EMBL" id="VYT34505.1"/>
    </source>
</evidence>